<name>E0VGB8_PEDHC</name>
<evidence type="ECO:0000313" key="6">
    <source>
        <dbReference type="Proteomes" id="UP000009046"/>
    </source>
</evidence>
<organism>
    <name type="scientific">Pediculus humanus subsp. corporis</name>
    <name type="common">Body louse</name>
    <dbReference type="NCBI Taxonomy" id="121224"/>
    <lineage>
        <taxon>Eukaryota</taxon>
        <taxon>Metazoa</taxon>
        <taxon>Ecdysozoa</taxon>
        <taxon>Arthropoda</taxon>
        <taxon>Hexapoda</taxon>
        <taxon>Insecta</taxon>
        <taxon>Pterygota</taxon>
        <taxon>Neoptera</taxon>
        <taxon>Paraneoptera</taxon>
        <taxon>Psocodea</taxon>
        <taxon>Troctomorpha</taxon>
        <taxon>Phthiraptera</taxon>
        <taxon>Anoplura</taxon>
        <taxon>Pediculidae</taxon>
        <taxon>Pediculus</taxon>
    </lineage>
</organism>
<dbReference type="InterPro" id="IPR001936">
    <property type="entry name" value="RasGAP_dom"/>
</dbReference>
<dbReference type="PROSITE" id="PS50096">
    <property type="entry name" value="IQ"/>
    <property type="match status" value="2"/>
</dbReference>
<evidence type="ECO:0000313" key="4">
    <source>
        <dbReference type="EMBL" id="EEB12424.1"/>
    </source>
</evidence>
<dbReference type="OrthoDB" id="775356at2759"/>
<dbReference type="SUPFAM" id="SSF143885">
    <property type="entry name" value="RGC domain-like"/>
    <property type="match status" value="1"/>
</dbReference>
<dbReference type="Gene3D" id="1.10.506.10">
    <property type="entry name" value="GTPase Activation - p120gap, domain 1"/>
    <property type="match status" value="1"/>
</dbReference>
<dbReference type="Gene3D" id="1.10.418.10">
    <property type="entry name" value="Calponin-like domain"/>
    <property type="match status" value="1"/>
</dbReference>
<dbReference type="SUPFAM" id="SSF47576">
    <property type="entry name" value="Calponin-homology domain, CH-domain"/>
    <property type="match status" value="1"/>
</dbReference>
<dbReference type="EMBL" id="AAZO01002057">
    <property type="status" value="NOT_ANNOTATED_CDS"/>
    <property type="molecule type" value="Genomic_DNA"/>
</dbReference>
<dbReference type="PROSITE" id="PS50018">
    <property type="entry name" value="RAS_GTPASE_ACTIV_2"/>
    <property type="match status" value="1"/>
</dbReference>
<dbReference type="PANTHER" id="PTHR14149">
    <property type="entry name" value="RAS GTPASE-ACTIVATING PROTEIN WITH IQ MOTIF"/>
    <property type="match status" value="1"/>
</dbReference>
<dbReference type="STRING" id="121224.E0VGB8"/>
<evidence type="ECO:0000313" key="5">
    <source>
        <dbReference type="EnsemblMetazoa" id="PHUM177470-PA"/>
    </source>
</evidence>
<evidence type="ECO:0000259" key="2">
    <source>
        <dbReference type="PROSITE" id="PS50018"/>
    </source>
</evidence>
<keyword evidence="1" id="KW-0175">Coiled coil</keyword>
<evidence type="ECO:0000259" key="3">
    <source>
        <dbReference type="PROSITE" id="PS50021"/>
    </source>
</evidence>
<dbReference type="InterPro" id="IPR000593">
    <property type="entry name" value="RasGAP_C"/>
</dbReference>
<dbReference type="Pfam" id="PF00616">
    <property type="entry name" value="RasGAP"/>
    <property type="match status" value="1"/>
</dbReference>
<dbReference type="PROSITE" id="PS50021">
    <property type="entry name" value="CH"/>
    <property type="match status" value="1"/>
</dbReference>
<dbReference type="GO" id="GO:0005516">
    <property type="term" value="F:calmodulin binding"/>
    <property type="evidence" value="ECO:0007669"/>
    <property type="project" value="TreeGrafter"/>
</dbReference>
<dbReference type="EMBL" id="DS235135">
    <property type="protein sequence ID" value="EEB12424.1"/>
    <property type="molecule type" value="Genomic_DNA"/>
</dbReference>
<dbReference type="RefSeq" id="XP_002425162.1">
    <property type="nucleotide sequence ID" value="XM_002425117.1"/>
</dbReference>
<dbReference type="InterPro" id="IPR008936">
    <property type="entry name" value="Rho_GTPase_activation_prot"/>
</dbReference>
<dbReference type="SMART" id="SM00015">
    <property type="entry name" value="IQ"/>
    <property type="match status" value="4"/>
</dbReference>
<dbReference type="SUPFAM" id="SSF48350">
    <property type="entry name" value="GTPase activation domain, GAP"/>
    <property type="match status" value="1"/>
</dbReference>
<feature type="coiled-coil region" evidence="1">
    <location>
        <begin position="1397"/>
        <end position="1431"/>
    </location>
</feature>
<dbReference type="CTD" id="8240077"/>
<proteinExistence type="predicted"/>
<dbReference type="GO" id="GO:1903479">
    <property type="term" value="P:mitotic actomyosin contractile ring assembly actin filament organization"/>
    <property type="evidence" value="ECO:0007669"/>
    <property type="project" value="TreeGrafter"/>
</dbReference>
<dbReference type="EnsemblMetazoa" id="PHUM177470-RA">
    <property type="protein sequence ID" value="PHUM177470-PA"/>
    <property type="gene ID" value="PHUM177470"/>
</dbReference>
<dbReference type="InterPro" id="IPR036872">
    <property type="entry name" value="CH_dom_sf"/>
</dbReference>
<dbReference type="InParanoid" id="E0VGB8"/>
<dbReference type="PANTHER" id="PTHR14149:SF14">
    <property type="entry name" value="CALPONIN-HOMOLOGY (CH) DOMAIN-CONTAINING PROTEIN"/>
    <property type="match status" value="1"/>
</dbReference>
<reference evidence="4" key="1">
    <citation type="submission" date="2007-04" db="EMBL/GenBank/DDBJ databases">
        <title>Annotation of Pediculus humanus corporis strain USDA.</title>
        <authorList>
            <person name="Kirkness E."/>
            <person name="Hannick L."/>
            <person name="Hass B."/>
            <person name="Bruggner R."/>
            <person name="Lawson D."/>
            <person name="Bidwell S."/>
            <person name="Joardar V."/>
            <person name="Caler E."/>
            <person name="Walenz B."/>
            <person name="Inman J."/>
            <person name="Schobel S."/>
            <person name="Galinsky K."/>
            <person name="Amedeo P."/>
            <person name="Strausberg R."/>
        </authorList>
    </citation>
    <scope>NUCLEOTIDE SEQUENCE</scope>
    <source>
        <strain evidence="4">USDA</strain>
    </source>
</reference>
<dbReference type="Pfam" id="PF03836">
    <property type="entry name" value="RasGAP_C"/>
    <property type="match status" value="1"/>
</dbReference>
<reference evidence="5" key="3">
    <citation type="submission" date="2020-05" db="UniProtKB">
        <authorList>
            <consortium name="EnsemblMetazoa"/>
        </authorList>
    </citation>
    <scope>IDENTIFICATION</scope>
    <source>
        <strain evidence="5">USDA</strain>
    </source>
</reference>
<dbReference type="VEuPathDB" id="VectorBase:PHUM177470"/>
<dbReference type="GO" id="GO:0005096">
    <property type="term" value="F:GTPase activator activity"/>
    <property type="evidence" value="ECO:0007669"/>
    <property type="project" value="TreeGrafter"/>
</dbReference>
<dbReference type="Pfam" id="PF00612">
    <property type="entry name" value="IQ"/>
    <property type="match status" value="1"/>
</dbReference>
<dbReference type="InterPro" id="IPR001715">
    <property type="entry name" value="CH_dom"/>
</dbReference>
<keyword evidence="6" id="KW-1185">Reference proteome</keyword>
<dbReference type="SMART" id="SM00033">
    <property type="entry name" value="CH"/>
    <property type="match status" value="1"/>
</dbReference>
<dbReference type="GO" id="GO:0005938">
    <property type="term" value="C:cell cortex"/>
    <property type="evidence" value="ECO:0007669"/>
    <property type="project" value="TreeGrafter"/>
</dbReference>
<dbReference type="CDD" id="cd23767">
    <property type="entry name" value="IQCD"/>
    <property type="match status" value="1"/>
</dbReference>
<reference evidence="4" key="2">
    <citation type="submission" date="2007-04" db="EMBL/GenBank/DDBJ databases">
        <title>The genome of the human body louse.</title>
        <authorList>
            <consortium name="The Human Body Louse Genome Consortium"/>
            <person name="Kirkness E."/>
            <person name="Walenz B."/>
            <person name="Hass B."/>
            <person name="Bruggner R."/>
            <person name="Strausberg R."/>
        </authorList>
    </citation>
    <scope>NUCLEOTIDE SEQUENCE</scope>
    <source>
        <strain evidence="4">USDA</strain>
    </source>
</reference>
<dbReference type="FunFam" id="1.10.506.10:FF:000004">
    <property type="entry name" value="IQ motif containing GTPase activating protein 1"/>
    <property type="match status" value="1"/>
</dbReference>
<feature type="coiled-coil region" evidence="1">
    <location>
        <begin position="191"/>
        <end position="218"/>
    </location>
</feature>
<dbReference type="GeneID" id="8240077"/>
<dbReference type="SMART" id="SM00323">
    <property type="entry name" value="RasGAP"/>
    <property type="match status" value="1"/>
</dbReference>
<dbReference type="GO" id="GO:0051015">
    <property type="term" value="F:actin filament binding"/>
    <property type="evidence" value="ECO:0007669"/>
    <property type="project" value="TreeGrafter"/>
</dbReference>
<accession>E0VGB8</accession>
<feature type="domain" description="Ras-GAP" evidence="2">
    <location>
        <begin position="983"/>
        <end position="1197"/>
    </location>
</feature>
<dbReference type="HOGENOM" id="CLU_000972_2_1_1"/>
<evidence type="ECO:0000256" key="1">
    <source>
        <dbReference type="SAM" id="Coils"/>
    </source>
</evidence>
<dbReference type="eggNOG" id="KOG2128">
    <property type="taxonomic scope" value="Eukaryota"/>
</dbReference>
<protein>
    <submittedName>
        <fullName evidence="4">Ras GTP-ase activating protein with iq motif, putative</fullName>
    </submittedName>
</protein>
<dbReference type="CDD" id="cd05127">
    <property type="entry name" value="RasGAP_IQGAP_like"/>
    <property type="match status" value="1"/>
</dbReference>
<dbReference type="InterPro" id="IPR000048">
    <property type="entry name" value="IQ_motif_EF-hand-BS"/>
</dbReference>
<feature type="domain" description="Calponin-homology (CH)" evidence="3">
    <location>
        <begin position="28"/>
        <end position="143"/>
    </location>
</feature>
<gene>
    <name evidence="5" type="primary">8240077</name>
    <name evidence="4" type="ORF">Phum_PHUM177470</name>
</gene>
<dbReference type="Pfam" id="PF00307">
    <property type="entry name" value="CH"/>
    <property type="match status" value="1"/>
</dbReference>
<dbReference type="KEGG" id="phu:Phum_PHUM177470"/>
<dbReference type="Proteomes" id="UP000009046">
    <property type="component" value="Unassembled WGS sequence"/>
</dbReference>
<dbReference type="OMA" id="KGVLVHW"/>
<sequence length="1518" mass="176321">MKLKEIGDKQQTLKVNNFHQNSVAYEYLCRIEEVKLWMESILNEPLPPTILIEENLRNGVYLAKIGNFIAPERVPLSRIYDIFQHKYKSVGLQPQHAENVSYWVKALKSINLPKKFIVEAAGIYDKKDMPQVIYCIHALSIYLFHLGQAPLIQELYGKVQFTENDIDTISFDMEKNNVSLPEFQKINDLLAECLTNDKNTLNIEINNLNQAIIEESNEKLLSSLNLTSANLVQIIPEYISYYLKAFKNARNKKFQSAQNQSLNRKCKSNSYNITLSLSEIQGYIREVNIECTWRDILLSVKKRDRHNLKKIIESFFPEIKDYQSKNLEYYINEALSIDPNIASTNKAREKIHGIVRNGNRKFKEFSRVSDAVKKVEEAIKSNSKDNLLTALKIPCLKLSSEIINFAAPLYLEEMREDLKMSKELTYKDIKSSIFILNNIAKITVAVDNCDYKSFWMLLWNADIPFMNIDIALKTQYFKALSACREQKKNQNLENTLLTFVDIQECIDMANIQTLEQTNTLIYLEEINNAVQCSNTQKLLPALQGVTSEEELSDDDAILCMHLLKKLMKEEEMNEDRELWLNDVISVVDEMKDLKKKALFICDFLRGKNLRDCLPPNTFETNQKSKNKFLTTNGYKNIEKNNSSDIWLKVKLKDEINIYLNPSSGSIKWFPTVDFIKKLPCLIPINDIEVLFRKNYLKLIFTNGCDWKFSNFIIILQFIIRNFESTSFKRTSLENFHFDSEILIKFQGAIRGFIIRKNIKKKLKAIILIQKWWRRIQNEKLIEAQIGKNEKKFSSPDDFYIKHVRKIIKIQAFWRGYLTRKNFNSHNKILDSKIEPSFKYLRRLSLLNYLNDHYDYSVELEIQKIKSSIVKIIRTNQEQAKKLEEMDIKIGLLVQNRMSVEAIVAENKKIQNISTVGIDSRGIKAFSKEAKTLLDGYRQLFYLLQTDPVYLTRLIVRLPSKFNHVIQSCVLSLFNYGSNTRDAYLLLRLFRLALFEEVQNKFQKPVDAITGNSLVLRLAVAFTRQNHNPLKNILGFLIEKVLNDKVCIDTNPVDIYRRWVNQIETESGKPSNLPQTVSIEEALSYPEIVMRLNHNLKILQSWVKCFLDRLVQCVNQFPYALRFIAKQLKNALFQKFPKALEKDILKIVGNLVYYQYINSAIVAPDAFCTITLPPDQPMKQEQRRNLASIAKILHFAATKKGFGEETKYLKSLNPFIIECHEIMKQFCKNCCAVEELEKHFRIDKYSEALMINKPKIYINLEEIRECHKLLLEVQHEIAPDSMDPIHEILDDLGSPPSLSTLVGCNDSSEATLCRAGRLQVCLELENKFQIPPQEVTENEKLFIEQGDTLASAICVPKHFDLYSKLAKLELAGFVRSENDYIEIIKSLLIDISYKQEFLKLQKQEIIELKSTLLRLEEKKEFYESQVSRYEQYLKTCLSNLTVSSKRYKEKKEYSIKYSGARLREKGVLISLNGVPLTQLKNVQFEISTTKLNGIYSVHGRFMGVEVCISKTSLNDENKN</sequence>